<feature type="transmembrane region" description="Helical" evidence="7">
    <location>
        <begin position="410"/>
        <end position="432"/>
    </location>
</feature>
<dbReference type="Pfam" id="PF03105">
    <property type="entry name" value="SPX"/>
    <property type="match status" value="1"/>
</dbReference>
<comment type="similarity">
    <text evidence="2">Belongs to the SYG1 (TC 2.A.94) family.</text>
</comment>
<dbReference type="GO" id="GO:0006817">
    <property type="term" value="P:phosphate ion transport"/>
    <property type="evidence" value="ECO:0007669"/>
    <property type="project" value="TreeGrafter"/>
</dbReference>
<dbReference type="InterPro" id="IPR004331">
    <property type="entry name" value="SPX_dom"/>
</dbReference>
<dbReference type="VEuPathDB" id="FungiDB:HGUI_01399"/>
<organism evidence="10 11">
    <name type="scientific">Hanseniaspora guilliermondii</name>
    <dbReference type="NCBI Taxonomy" id="56406"/>
    <lineage>
        <taxon>Eukaryota</taxon>
        <taxon>Fungi</taxon>
        <taxon>Dikarya</taxon>
        <taxon>Ascomycota</taxon>
        <taxon>Saccharomycotina</taxon>
        <taxon>Saccharomycetes</taxon>
        <taxon>Saccharomycodales</taxon>
        <taxon>Saccharomycodaceae</taxon>
        <taxon>Hanseniaspora</taxon>
    </lineage>
</organism>
<gene>
    <name evidence="10" type="ORF">HGUI_01399</name>
</gene>
<keyword evidence="3 7" id="KW-0812">Transmembrane</keyword>
<dbReference type="PROSITE" id="PS51380">
    <property type="entry name" value="EXS"/>
    <property type="match status" value="1"/>
</dbReference>
<dbReference type="GO" id="GO:0016036">
    <property type="term" value="P:cellular response to phosphate starvation"/>
    <property type="evidence" value="ECO:0007669"/>
    <property type="project" value="TreeGrafter"/>
</dbReference>
<dbReference type="EMBL" id="FQNF01000019">
    <property type="protein sequence ID" value="SGZ39199.1"/>
    <property type="molecule type" value="Genomic_DNA"/>
</dbReference>
<evidence type="ECO:0000259" key="9">
    <source>
        <dbReference type="PROSITE" id="PS51382"/>
    </source>
</evidence>
<sequence length="950" mass="112100">MKFAEHIRDISIPEWEDKYLNYKQGKKLIKKYKTLDINTDDLFINQWLINQEFHKCESFYNEKVDSLLGSNSLNSGDLDNLDINNEEVKTKYLEDIFIKDHISSVGSIMLQIKIYMLMMNERDKFIKNQNYESIESTFNYNEISSQQQSWKYKITKWMDDYDILPSLPSFKNFKKPTSSESKKLLSGVDNEGDSYIHLLDDEDLDNDETTNIMSIKTEWIWNWEKINKLLSESTYELIALLQKLEMYRNTNIQAILKIVKKYDKNIRESHQLPFIKEFLLKNSKMCDDLLQEKFDQIHNNLLEEHKPETKPLFSSKVHEAIRLLSYHYANTLALDKIDSKRRRVFLKQSDSIMNNEFNEFLVRKYNLTLKELFLAGIQIGISSVIIIRTLSYGMSIKLTNSLQHKILLPVWGGFYLIILMALLYQLNCYIWFHFKINYRFIMFGEIKPLKTNQLGVLTNYYNDFSNTEISRNLLLISSILVICCLMSMGSLSLNGRLEPYCSIFLFVVLPLVYFKPQWVYPFLKDESDDNSNCKVTKHNRHSTIWLLTPFIRLFGAFWYPVEFTDFFLGDILCSLSYSLTNLYLIFCYDYCASKNDYSQCSSSRSHLMGIISAIPNWLRSLQCWRRFLDSGDWFPHVPNGFKYLLGVFFQLSLMLYRIHPFNTNVRTAFIVISIANSTITALWDVILDFSLLQSWDKNTFGLRKTLLLCKSKNWETKTYKSWKEKSFYYFAIIEDTLLRFSWVVYFIFPKEIQQNAMTSIFIAFVEMFRRFIWIILRVENLQVTNVTLLNISIDHMKLPYQIGFKRSDALIDAQDMCRNISVVGSDYEAINSLQEQLSIMEEVTRYYSENANIIQSNSLLTSEEGSLRSSVLVPKRFRRASSALNLIHNSLPYAHSQDFQKTKHKYTKSKYLPPMDSDDDTDDETDRRTIHNGILLKRQDSDYMRIPKRK</sequence>
<dbReference type="Proteomes" id="UP000183365">
    <property type="component" value="Unassembled WGS sequence"/>
</dbReference>
<dbReference type="OrthoDB" id="9970435at2759"/>
<keyword evidence="4 7" id="KW-1133">Transmembrane helix</keyword>
<evidence type="ECO:0008006" key="12">
    <source>
        <dbReference type="Google" id="ProtNLM"/>
    </source>
</evidence>
<feature type="transmembrane region" description="Helical" evidence="7">
    <location>
        <begin position="567"/>
        <end position="586"/>
    </location>
</feature>
<comment type="subcellular location">
    <subcellularLocation>
        <location evidence="1">Membrane</location>
        <topology evidence="1">Multi-pass membrane protein</topology>
    </subcellularLocation>
</comment>
<feature type="domain" description="EXS" evidence="8">
    <location>
        <begin position="599"/>
        <end position="810"/>
    </location>
</feature>
<dbReference type="AlphaFoldDB" id="A0A1L0CWJ1"/>
<evidence type="ECO:0000256" key="1">
    <source>
        <dbReference type="ARBA" id="ARBA00004141"/>
    </source>
</evidence>
<feature type="transmembrane region" description="Helical" evidence="7">
    <location>
        <begin position="544"/>
        <end position="561"/>
    </location>
</feature>
<dbReference type="GO" id="GO:0000822">
    <property type="term" value="F:inositol hexakisphosphate binding"/>
    <property type="evidence" value="ECO:0007669"/>
    <property type="project" value="TreeGrafter"/>
</dbReference>
<evidence type="ECO:0000256" key="6">
    <source>
        <dbReference type="SAM" id="MobiDB-lite"/>
    </source>
</evidence>
<dbReference type="PROSITE" id="PS51382">
    <property type="entry name" value="SPX"/>
    <property type="match status" value="1"/>
</dbReference>
<evidence type="ECO:0000259" key="8">
    <source>
        <dbReference type="PROSITE" id="PS51380"/>
    </source>
</evidence>
<keyword evidence="5 7" id="KW-0472">Membrane</keyword>
<evidence type="ECO:0000256" key="4">
    <source>
        <dbReference type="ARBA" id="ARBA00022989"/>
    </source>
</evidence>
<protein>
    <recommendedName>
        <fullName evidence="12">Protein SYG1</fullName>
    </recommendedName>
</protein>
<feature type="transmembrane region" description="Helical" evidence="7">
    <location>
        <begin position="727"/>
        <end position="748"/>
    </location>
</feature>
<feature type="transmembrane region" description="Helical" evidence="7">
    <location>
        <begin position="372"/>
        <end position="390"/>
    </location>
</feature>
<evidence type="ECO:0000313" key="11">
    <source>
        <dbReference type="Proteomes" id="UP000183365"/>
    </source>
</evidence>
<dbReference type="InterPro" id="IPR004342">
    <property type="entry name" value="EXS_C"/>
</dbReference>
<keyword evidence="11" id="KW-1185">Reference proteome</keyword>
<dbReference type="GO" id="GO:0005794">
    <property type="term" value="C:Golgi apparatus"/>
    <property type="evidence" value="ECO:0007669"/>
    <property type="project" value="TreeGrafter"/>
</dbReference>
<dbReference type="Pfam" id="PF03124">
    <property type="entry name" value="EXS"/>
    <property type="match status" value="1"/>
</dbReference>
<evidence type="ECO:0000256" key="7">
    <source>
        <dbReference type="SAM" id="Phobius"/>
    </source>
</evidence>
<feature type="domain" description="SPX" evidence="9">
    <location>
        <begin position="1"/>
        <end position="276"/>
    </location>
</feature>
<name>A0A1L0CWJ1_9ASCO</name>
<dbReference type="GO" id="GO:0005886">
    <property type="term" value="C:plasma membrane"/>
    <property type="evidence" value="ECO:0007669"/>
    <property type="project" value="TreeGrafter"/>
</dbReference>
<feature type="transmembrane region" description="Helical" evidence="7">
    <location>
        <begin position="668"/>
        <end position="686"/>
    </location>
</feature>
<proteinExistence type="inferred from homology"/>
<evidence type="ECO:0000256" key="2">
    <source>
        <dbReference type="ARBA" id="ARBA00009665"/>
    </source>
</evidence>
<feature type="transmembrane region" description="Helical" evidence="7">
    <location>
        <begin position="497"/>
        <end position="514"/>
    </location>
</feature>
<accession>A0A1L0CWJ1</accession>
<reference evidence="11" key="1">
    <citation type="submission" date="2016-11" db="EMBL/GenBank/DDBJ databases">
        <authorList>
            <person name="Guldener U."/>
        </authorList>
    </citation>
    <scope>NUCLEOTIDE SEQUENCE [LARGE SCALE GENOMIC DNA]</scope>
</reference>
<feature type="transmembrane region" description="Helical" evidence="7">
    <location>
        <begin position="473"/>
        <end position="491"/>
    </location>
</feature>
<evidence type="ECO:0000256" key="3">
    <source>
        <dbReference type="ARBA" id="ARBA00022692"/>
    </source>
</evidence>
<evidence type="ECO:0000256" key="5">
    <source>
        <dbReference type="ARBA" id="ARBA00023136"/>
    </source>
</evidence>
<dbReference type="PANTHER" id="PTHR10783">
    <property type="entry name" value="XENOTROPIC AND POLYTROPIC RETROVIRUS RECEPTOR 1-RELATED"/>
    <property type="match status" value="1"/>
</dbReference>
<dbReference type="PANTHER" id="PTHR10783:SF103">
    <property type="entry name" value="SOLUTE CARRIER FAMILY 53 MEMBER 1"/>
    <property type="match status" value="1"/>
</dbReference>
<evidence type="ECO:0000313" key="10">
    <source>
        <dbReference type="EMBL" id="SGZ39199.1"/>
    </source>
</evidence>
<feature type="region of interest" description="Disordered" evidence="6">
    <location>
        <begin position="904"/>
        <end position="933"/>
    </location>
</feature>